<sequence>MKPILIGVAEEIDLVQPKVRAMLENSGVYIGGDSKTPDLIVVLVSTGGKVFSMKIDSELAPDRFLNTLTLNGPFAHEKATS</sequence>
<dbReference type="EMBL" id="NBTZ01000009">
    <property type="protein sequence ID" value="OTP79443.1"/>
    <property type="molecule type" value="Genomic_DNA"/>
</dbReference>
<evidence type="ECO:0000313" key="2">
    <source>
        <dbReference type="Proteomes" id="UP000195221"/>
    </source>
</evidence>
<accession>A0A242N770</accession>
<reference evidence="1 2" key="1">
    <citation type="submission" date="2017-03" db="EMBL/GenBank/DDBJ databases">
        <title>Genome analysis of strain PAMC 26577.</title>
        <authorList>
            <person name="Oh H.-M."/>
            <person name="Yang J.-A."/>
        </authorList>
    </citation>
    <scope>NUCLEOTIDE SEQUENCE [LARGE SCALE GENOMIC DNA]</scope>
    <source>
        <strain evidence="1 2">PAMC 26577</strain>
    </source>
</reference>
<evidence type="ECO:0000313" key="1">
    <source>
        <dbReference type="EMBL" id="OTP79443.1"/>
    </source>
</evidence>
<gene>
    <name evidence="1" type="ORF">PAMC26577_00850</name>
</gene>
<proteinExistence type="predicted"/>
<organism evidence="1 2">
    <name type="scientific">Caballeronia sordidicola</name>
    <name type="common">Burkholderia sordidicola</name>
    <dbReference type="NCBI Taxonomy" id="196367"/>
    <lineage>
        <taxon>Bacteria</taxon>
        <taxon>Pseudomonadati</taxon>
        <taxon>Pseudomonadota</taxon>
        <taxon>Betaproteobacteria</taxon>
        <taxon>Burkholderiales</taxon>
        <taxon>Burkholderiaceae</taxon>
        <taxon>Caballeronia</taxon>
    </lineage>
</organism>
<comment type="caution">
    <text evidence="1">The sequence shown here is derived from an EMBL/GenBank/DDBJ whole genome shotgun (WGS) entry which is preliminary data.</text>
</comment>
<dbReference type="AlphaFoldDB" id="A0A242N770"/>
<protein>
    <submittedName>
        <fullName evidence="1">Uncharacterized protein</fullName>
    </submittedName>
</protein>
<dbReference type="Proteomes" id="UP000195221">
    <property type="component" value="Unassembled WGS sequence"/>
</dbReference>
<name>A0A242N770_CABSO</name>
<dbReference type="RefSeq" id="WP_143325534.1">
    <property type="nucleotide sequence ID" value="NZ_MSRG01000020.1"/>
</dbReference>